<organism evidence="1 2">
    <name type="scientific">Massilia orientalis</name>
    <dbReference type="NCBI Taxonomy" id="3050128"/>
    <lineage>
        <taxon>Bacteria</taxon>
        <taxon>Pseudomonadati</taxon>
        <taxon>Pseudomonadota</taxon>
        <taxon>Betaproteobacteria</taxon>
        <taxon>Burkholderiales</taxon>
        <taxon>Oxalobacteraceae</taxon>
        <taxon>Telluria group</taxon>
        <taxon>Massilia</taxon>
    </lineage>
</organism>
<reference evidence="1" key="1">
    <citation type="submission" date="2024-11" db="EMBL/GenBank/DDBJ databases">
        <title>Description of Massilia orientalis sp. nov., isolated from rhizosphere soil of Ageratina adenophora.</title>
        <authorList>
            <person name="Wang Y."/>
        </authorList>
    </citation>
    <scope>NUCLEOTIDE SEQUENCE</scope>
    <source>
        <strain evidence="1">YIM B02787</strain>
    </source>
</reference>
<keyword evidence="2" id="KW-1185">Reference proteome</keyword>
<dbReference type="Proteomes" id="UP001168096">
    <property type="component" value="Unassembled WGS sequence"/>
</dbReference>
<protein>
    <submittedName>
        <fullName evidence="1">Uncharacterized protein</fullName>
    </submittedName>
</protein>
<proteinExistence type="predicted"/>
<dbReference type="EMBL" id="JASNRB020000013">
    <property type="protein sequence ID" value="MFJ1470085.1"/>
    <property type="molecule type" value="Genomic_DNA"/>
</dbReference>
<accession>A0ACC7MEZ5</accession>
<comment type="caution">
    <text evidence="1">The sequence shown here is derived from an EMBL/GenBank/DDBJ whole genome shotgun (WGS) entry which is preliminary data.</text>
</comment>
<name>A0ACC7MEZ5_9BURK</name>
<evidence type="ECO:0000313" key="1">
    <source>
        <dbReference type="EMBL" id="MFJ1470085.1"/>
    </source>
</evidence>
<gene>
    <name evidence="1" type="ORF">QPK29_020420</name>
</gene>
<sequence length="95" mass="10548">MSKNTTYVYTGISGLFCECGNAEVITDDNPSYRRFSTWWDTSGAFGCRKASCRTCNSDTHTTEVRPQPADLRERLQASYPGADVDELLAKSTVPQ</sequence>
<evidence type="ECO:0000313" key="2">
    <source>
        <dbReference type="Proteomes" id="UP001168096"/>
    </source>
</evidence>